<dbReference type="EC" id="2.7.7.108" evidence="8"/>
<keyword evidence="10" id="KW-1185">Reference proteome</keyword>
<dbReference type="GO" id="GO:0005524">
    <property type="term" value="F:ATP binding"/>
    <property type="evidence" value="ECO:0007669"/>
    <property type="project" value="UniProtKB-UniRule"/>
</dbReference>
<comment type="catalytic activity">
    <reaction evidence="8">
        <text>L-seryl-[protein] + ATP = 3-O-(5'-adenylyl)-L-seryl-[protein] + diphosphate</text>
        <dbReference type="Rhea" id="RHEA:58120"/>
        <dbReference type="Rhea" id="RHEA-COMP:9863"/>
        <dbReference type="Rhea" id="RHEA-COMP:15073"/>
        <dbReference type="ChEBI" id="CHEBI:29999"/>
        <dbReference type="ChEBI" id="CHEBI:30616"/>
        <dbReference type="ChEBI" id="CHEBI:33019"/>
        <dbReference type="ChEBI" id="CHEBI:142516"/>
        <dbReference type="EC" id="2.7.7.108"/>
    </reaction>
</comment>
<comment type="similarity">
    <text evidence="1 8">Belongs to the SELO family.</text>
</comment>
<dbReference type="EC" id="2.7.7.-" evidence="8"/>
<keyword evidence="7 8" id="KW-0460">Magnesium</keyword>
<feature type="binding site" evidence="8">
    <location>
        <position position="273"/>
    </location>
    <ligand>
        <name>Mg(2+)</name>
        <dbReference type="ChEBI" id="CHEBI:18420"/>
    </ligand>
</feature>
<feature type="binding site" evidence="8">
    <location>
        <position position="95"/>
    </location>
    <ligand>
        <name>ATP</name>
        <dbReference type="ChEBI" id="CHEBI:30616"/>
    </ligand>
</feature>
<proteinExistence type="inferred from homology"/>
<evidence type="ECO:0000313" key="10">
    <source>
        <dbReference type="Proteomes" id="UP000608154"/>
    </source>
</evidence>
<accession>A0A916TU44</accession>
<comment type="cofactor">
    <cofactor evidence="8">
        <name>Mg(2+)</name>
        <dbReference type="ChEBI" id="CHEBI:18420"/>
    </cofactor>
    <cofactor evidence="8">
        <name>Mn(2+)</name>
        <dbReference type="ChEBI" id="CHEBI:29035"/>
    </cofactor>
</comment>
<keyword evidence="8" id="KW-0464">Manganese</keyword>
<evidence type="ECO:0000256" key="7">
    <source>
        <dbReference type="ARBA" id="ARBA00022842"/>
    </source>
</evidence>
<feature type="binding site" evidence="8">
    <location>
        <position position="189"/>
    </location>
    <ligand>
        <name>ATP</name>
        <dbReference type="ChEBI" id="CHEBI:30616"/>
    </ligand>
</feature>
<feature type="binding site" evidence="8">
    <location>
        <position position="264"/>
    </location>
    <ligand>
        <name>Mg(2+)</name>
        <dbReference type="ChEBI" id="CHEBI:18420"/>
    </ligand>
</feature>
<comment type="catalytic activity">
    <reaction evidence="8">
        <text>L-tyrosyl-[protein] + UTP = O-(5'-uridylyl)-L-tyrosyl-[protein] + diphosphate</text>
        <dbReference type="Rhea" id="RHEA:83887"/>
        <dbReference type="Rhea" id="RHEA-COMP:10136"/>
        <dbReference type="Rhea" id="RHEA-COMP:20238"/>
        <dbReference type="ChEBI" id="CHEBI:33019"/>
        <dbReference type="ChEBI" id="CHEBI:46398"/>
        <dbReference type="ChEBI" id="CHEBI:46858"/>
        <dbReference type="ChEBI" id="CHEBI:90602"/>
    </reaction>
</comment>
<feature type="binding site" evidence="8">
    <location>
        <position position="129"/>
    </location>
    <ligand>
        <name>ATP</name>
        <dbReference type="ChEBI" id="CHEBI:30616"/>
    </ligand>
</feature>
<comment type="catalytic activity">
    <reaction evidence="8">
        <text>L-threonyl-[protein] + ATP = 3-O-(5'-adenylyl)-L-threonyl-[protein] + diphosphate</text>
        <dbReference type="Rhea" id="RHEA:54292"/>
        <dbReference type="Rhea" id="RHEA-COMP:11060"/>
        <dbReference type="Rhea" id="RHEA-COMP:13847"/>
        <dbReference type="ChEBI" id="CHEBI:30013"/>
        <dbReference type="ChEBI" id="CHEBI:30616"/>
        <dbReference type="ChEBI" id="CHEBI:33019"/>
        <dbReference type="ChEBI" id="CHEBI:138113"/>
        <dbReference type="EC" id="2.7.7.108"/>
    </reaction>
</comment>
<keyword evidence="5 8" id="KW-0547">Nucleotide-binding</keyword>
<organism evidence="9 10">
    <name type="scientific">Novosphingobium endophyticum</name>
    <dbReference type="NCBI Taxonomy" id="1955250"/>
    <lineage>
        <taxon>Bacteria</taxon>
        <taxon>Pseudomonadati</taxon>
        <taxon>Pseudomonadota</taxon>
        <taxon>Alphaproteobacteria</taxon>
        <taxon>Sphingomonadales</taxon>
        <taxon>Sphingomonadaceae</taxon>
        <taxon>Novosphingobium</taxon>
    </lineage>
</organism>
<reference evidence="9" key="1">
    <citation type="journal article" date="2014" name="Int. J. Syst. Evol. Microbiol.">
        <title>Complete genome sequence of Corynebacterium casei LMG S-19264T (=DSM 44701T), isolated from a smear-ripened cheese.</title>
        <authorList>
            <consortium name="US DOE Joint Genome Institute (JGI-PGF)"/>
            <person name="Walter F."/>
            <person name="Albersmeier A."/>
            <person name="Kalinowski J."/>
            <person name="Ruckert C."/>
        </authorList>
    </citation>
    <scope>NUCLEOTIDE SEQUENCE</scope>
    <source>
        <strain evidence="9">CGMCC 1.15095</strain>
    </source>
</reference>
<feature type="binding site" evidence="8">
    <location>
        <position position="128"/>
    </location>
    <ligand>
        <name>ATP</name>
        <dbReference type="ChEBI" id="CHEBI:30616"/>
    </ligand>
</feature>
<evidence type="ECO:0000256" key="1">
    <source>
        <dbReference type="ARBA" id="ARBA00009747"/>
    </source>
</evidence>
<evidence type="ECO:0000256" key="3">
    <source>
        <dbReference type="ARBA" id="ARBA00022695"/>
    </source>
</evidence>
<dbReference type="RefSeq" id="WP_188772376.1">
    <property type="nucleotide sequence ID" value="NZ_BMHK01000024.1"/>
</dbReference>
<keyword evidence="4 8" id="KW-0479">Metal-binding</keyword>
<dbReference type="HAMAP" id="MF_00692">
    <property type="entry name" value="SelO"/>
    <property type="match status" value="1"/>
</dbReference>
<feature type="binding site" evidence="8">
    <location>
        <position position="116"/>
    </location>
    <ligand>
        <name>ATP</name>
        <dbReference type="ChEBI" id="CHEBI:30616"/>
    </ligand>
</feature>
<keyword evidence="6 8" id="KW-0067">ATP-binding</keyword>
<feature type="binding site" evidence="8">
    <location>
        <position position="273"/>
    </location>
    <ligand>
        <name>ATP</name>
        <dbReference type="ChEBI" id="CHEBI:30616"/>
    </ligand>
</feature>
<comment type="function">
    <text evidence="8">Nucleotidyltransferase involved in the post-translational modification of proteins. It can catalyze the addition of adenosine monophosphate (AMP) or uridine monophosphate (UMP) to a protein, resulting in modifications known as AMPylation and UMPylation.</text>
</comment>
<feature type="active site" description="Proton acceptor" evidence="8">
    <location>
        <position position="263"/>
    </location>
</feature>
<dbReference type="PANTHER" id="PTHR32057:SF14">
    <property type="entry name" value="PROTEIN ADENYLYLTRANSFERASE SELO, MITOCHONDRIAL"/>
    <property type="match status" value="1"/>
</dbReference>
<sequence>MGSEPQASAYRPDTKIETIAPWLADAVSAAQFPKHTLRFRNDRWAAAVGLDGLSDAEWIAHFGRFEPLARNLPEPLALRYHGHQFRVYNPEIGDGRGFLFAQMRDGEGRLLDLGTKGSGQTPYSRDGDGRLTLKGAVREILATEMLEALGVYTSKTFSVVETGESLWRGDEPSPTRSAVLLRLSHGHIRIGTFQRLLAFQERDHMEQLVGYCLETFPGGAPPGDAPGRDEPAVILMHQVVERLADLAASWMVAGFVHGVLNTDNMNISGESFDYGPWRWLPKWDPRFTAAYFDHAGLYAFGRQPEAVLWNCGQFAVALRMLTETEPLVAALDRFGPLYQEAMCRRFAWRLGVESRGLEADSALIQAAERRMTESGESPDEFFFNHRGARAAPDGDFGQALNGYAPAAATDDPFWSMDTPPGVLIDEVERIWSDIDQRDDWSALHAKIGEIRELGRNLGAAPEFRHS</sequence>
<keyword evidence="3 8" id="KW-0548">Nucleotidyltransferase</keyword>
<protein>
    <recommendedName>
        <fullName evidence="8">Protein nucleotidyltransferase YdiU</fullName>
        <ecNumber evidence="8">2.7.7.-</ecNumber>
    </recommendedName>
    <alternativeName>
        <fullName evidence="8">Protein adenylyltransferase YdiU</fullName>
        <ecNumber evidence="8">2.7.7.108</ecNumber>
    </alternativeName>
    <alternativeName>
        <fullName evidence="8">Protein uridylyltransferase YdiU</fullName>
        <ecNumber evidence="8">2.7.7.-</ecNumber>
    </alternativeName>
</protein>
<dbReference type="GO" id="GO:0030145">
    <property type="term" value="F:manganese ion binding"/>
    <property type="evidence" value="ECO:0007669"/>
    <property type="project" value="UniProtKB-UniRule"/>
</dbReference>
<name>A0A916TU44_9SPHN</name>
<dbReference type="EMBL" id="BMHK01000024">
    <property type="protein sequence ID" value="GGC09365.1"/>
    <property type="molecule type" value="Genomic_DNA"/>
</dbReference>
<comment type="catalytic activity">
    <reaction evidence="8">
        <text>L-seryl-[protein] + UTP = O-(5'-uridylyl)-L-seryl-[protein] + diphosphate</text>
        <dbReference type="Rhea" id="RHEA:64604"/>
        <dbReference type="Rhea" id="RHEA-COMP:9863"/>
        <dbReference type="Rhea" id="RHEA-COMP:16635"/>
        <dbReference type="ChEBI" id="CHEBI:29999"/>
        <dbReference type="ChEBI" id="CHEBI:33019"/>
        <dbReference type="ChEBI" id="CHEBI:46398"/>
        <dbReference type="ChEBI" id="CHEBI:156051"/>
    </reaction>
</comment>
<evidence type="ECO:0000313" key="9">
    <source>
        <dbReference type="EMBL" id="GGC09365.1"/>
    </source>
</evidence>
<evidence type="ECO:0000256" key="4">
    <source>
        <dbReference type="ARBA" id="ARBA00022723"/>
    </source>
</evidence>
<dbReference type="PANTHER" id="PTHR32057">
    <property type="entry name" value="PROTEIN ADENYLYLTRANSFERASE SELO, MITOCHONDRIAL"/>
    <property type="match status" value="1"/>
</dbReference>
<evidence type="ECO:0000256" key="2">
    <source>
        <dbReference type="ARBA" id="ARBA00022679"/>
    </source>
</evidence>
<dbReference type="NCBIfam" id="NF000658">
    <property type="entry name" value="PRK00029.1"/>
    <property type="match status" value="1"/>
</dbReference>
<keyword evidence="2 8" id="KW-0808">Transferase</keyword>
<dbReference type="GO" id="GO:0070733">
    <property type="term" value="F:AMPylase activity"/>
    <property type="evidence" value="ECO:0007669"/>
    <property type="project" value="UniProtKB-EC"/>
</dbReference>
<comment type="caution">
    <text evidence="9">The sequence shown here is derived from an EMBL/GenBank/DDBJ whole genome shotgun (WGS) entry which is preliminary data.</text>
</comment>
<evidence type="ECO:0000256" key="5">
    <source>
        <dbReference type="ARBA" id="ARBA00022741"/>
    </source>
</evidence>
<dbReference type="Pfam" id="PF02696">
    <property type="entry name" value="SelO"/>
    <property type="match status" value="1"/>
</dbReference>
<evidence type="ECO:0000256" key="6">
    <source>
        <dbReference type="ARBA" id="ARBA00022840"/>
    </source>
</evidence>
<comment type="catalytic activity">
    <reaction evidence="8">
        <text>L-tyrosyl-[protein] + ATP = O-(5'-adenylyl)-L-tyrosyl-[protein] + diphosphate</text>
        <dbReference type="Rhea" id="RHEA:54288"/>
        <dbReference type="Rhea" id="RHEA-COMP:10136"/>
        <dbReference type="Rhea" id="RHEA-COMP:13846"/>
        <dbReference type="ChEBI" id="CHEBI:30616"/>
        <dbReference type="ChEBI" id="CHEBI:33019"/>
        <dbReference type="ChEBI" id="CHEBI:46858"/>
        <dbReference type="ChEBI" id="CHEBI:83624"/>
        <dbReference type="EC" id="2.7.7.108"/>
    </reaction>
</comment>
<gene>
    <name evidence="8" type="primary">ydiU</name>
    <name evidence="8" type="synonym">selO</name>
    <name evidence="9" type="ORF">GCM10011494_30000</name>
</gene>
<feature type="binding site" evidence="8">
    <location>
        <position position="93"/>
    </location>
    <ligand>
        <name>ATP</name>
        <dbReference type="ChEBI" id="CHEBI:30616"/>
    </ligand>
</feature>
<reference evidence="9" key="2">
    <citation type="submission" date="2020-09" db="EMBL/GenBank/DDBJ databases">
        <authorList>
            <person name="Sun Q."/>
            <person name="Zhou Y."/>
        </authorList>
    </citation>
    <scope>NUCLEOTIDE SEQUENCE</scope>
    <source>
        <strain evidence="9">CGMCC 1.15095</strain>
    </source>
</reference>
<comment type="catalytic activity">
    <reaction evidence="8">
        <text>L-histidyl-[protein] + UTP = N(tele)-(5'-uridylyl)-L-histidyl-[protein] + diphosphate</text>
        <dbReference type="Rhea" id="RHEA:83891"/>
        <dbReference type="Rhea" id="RHEA-COMP:9745"/>
        <dbReference type="Rhea" id="RHEA-COMP:20239"/>
        <dbReference type="ChEBI" id="CHEBI:29979"/>
        <dbReference type="ChEBI" id="CHEBI:33019"/>
        <dbReference type="ChEBI" id="CHEBI:46398"/>
        <dbReference type="ChEBI" id="CHEBI:233474"/>
    </reaction>
</comment>
<dbReference type="GO" id="GO:0000287">
    <property type="term" value="F:magnesium ion binding"/>
    <property type="evidence" value="ECO:0007669"/>
    <property type="project" value="UniProtKB-UniRule"/>
</dbReference>
<dbReference type="InterPro" id="IPR003846">
    <property type="entry name" value="SelO"/>
</dbReference>
<dbReference type="AlphaFoldDB" id="A0A916TU44"/>
<dbReference type="Proteomes" id="UP000608154">
    <property type="component" value="Unassembled WGS sequence"/>
</dbReference>
<feature type="binding site" evidence="8">
    <location>
        <position position="182"/>
    </location>
    <ligand>
        <name>ATP</name>
        <dbReference type="ChEBI" id="CHEBI:30616"/>
    </ligand>
</feature>
<evidence type="ECO:0000256" key="8">
    <source>
        <dbReference type="HAMAP-Rule" id="MF_00692"/>
    </source>
</evidence>
<feature type="binding site" evidence="8">
    <location>
        <position position="96"/>
    </location>
    <ligand>
        <name>ATP</name>
        <dbReference type="ChEBI" id="CHEBI:30616"/>
    </ligand>
</feature>